<dbReference type="AlphaFoldDB" id="A0A495E6P8"/>
<dbReference type="Proteomes" id="UP000276055">
    <property type="component" value="Unassembled WGS sequence"/>
</dbReference>
<comment type="caution">
    <text evidence="1">The sequence shown here is derived from an EMBL/GenBank/DDBJ whole genome shotgun (WGS) entry which is preliminary data.</text>
</comment>
<name>A0A495E6P8_9MICC</name>
<dbReference type="RefSeq" id="WP_167467961.1">
    <property type="nucleotide sequence ID" value="NZ_RBIR01000012.1"/>
</dbReference>
<proteinExistence type="predicted"/>
<reference evidence="1 2" key="1">
    <citation type="submission" date="2018-10" db="EMBL/GenBank/DDBJ databases">
        <title>Genomic Encyclopedia of Type Strains, Phase IV (KMG-IV): sequencing the most valuable type-strain genomes for metagenomic binning, comparative biology and taxonomic classification.</title>
        <authorList>
            <person name="Goeker M."/>
        </authorList>
    </citation>
    <scope>NUCLEOTIDE SEQUENCE [LARGE SCALE GENOMIC DNA]</scope>
    <source>
        <strain evidence="1 2">DSM 25586</strain>
    </source>
</reference>
<evidence type="ECO:0000313" key="1">
    <source>
        <dbReference type="EMBL" id="RKR12614.1"/>
    </source>
</evidence>
<gene>
    <name evidence="1" type="ORF">C8D78_3712</name>
</gene>
<evidence type="ECO:0000313" key="2">
    <source>
        <dbReference type="Proteomes" id="UP000276055"/>
    </source>
</evidence>
<dbReference type="EMBL" id="RBIR01000012">
    <property type="protein sequence ID" value="RKR12614.1"/>
    <property type="molecule type" value="Genomic_DNA"/>
</dbReference>
<organism evidence="1 2">
    <name type="scientific">Arthrobacter oryzae</name>
    <dbReference type="NCBI Taxonomy" id="409290"/>
    <lineage>
        <taxon>Bacteria</taxon>
        <taxon>Bacillati</taxon>
        <taxon>Actinomycetota</taxon>
        <taxon>Actinomycetes</taxon>
        <taxon>Micrococcales</taxon>
        <taxon>Micrococcaceae</taxon>
        <taxon>Arthrobacter</taxon>
    </lineage>
</organism>
<protein>
    <submittedName>
        <fullName evidence="1">Uncharacterized protein</fullName>
    </submittedName>
</protein>
<accession>A0A495E6P8</accession>
<sequence>MEFAAILLVALMVYAAVATVVAVIRDGRGHTPLERSTRAWSAGNLPSEPYASLRSLR</sequence>